<feature type="binding site" evidence="9">
    <location>
        <position position="197"/>
    </location>
    <ligand>
        <name>1-deoxy-D-xylulose 5-phosphate</name>
        <dbReference type="ChEBI" id="CHEBI:57792"/>
    </ligand>
</feature>
<dbReference type="Proteomes" id="UP000178659">
    <property type="component" value="Unassembled WGS sequence"/>
</dbReference>
<dbReference type="GO" id="GO:0016853">
    <property type="term" value="F:isomerase activity"/>
    <property type="evidence" value="ECO:0007669"/>
    <property type="project" value="UniProtKB-KW"/>
</dbReference>
<dbReference type="SUPFAM" id="SSF69055">
    <property type="entry name" value="1-deoxy-D-xylulose-5-phosphate reductoisomerase, C-terminal domain"/>
    <property type="match status" value="1"/>
</dbReference>
<feature type="binding site" evidence="9">
    <location>
        <position position="148"/>
    </location>
    <ligand>
        <name>Mn(2+)</name>
        <dbReference type="ChEBI" id="CHEBI:29035"/>
    </ligand>
</feature>
<keyword evidence="3 9" id="KW-0479">Metal-binding</keyword>
<comment type="caution">
    <text evidence="9">Lacks conserved residue(s) required for the propagation of feature annotation.</text>
</comment>
<evidence type="ECO:0000259" key="11">
    <source>
        <dbReference type="Pfam" id="PF08436"/>
    </source>
</evidence>
<evidence type="ECO:0000256" key="7">
    <source>
        <dbReference type="ARBA" id="ARBA00023229"/>
    </source>
</evidence>
<evidence type="ECO:0000256" key="2">
    <source>
        <dbReference type="ARBA" id="ARBA00006825"/>
    </source>
</evidence>
<feature type="binding site" evidence="9">
    <location>
        <position position="215"/>
    </location>
    <ligand>
        <name>1-deoxy-D-xylulose 5-phosphate</name>
        <dbReference type="ChEBI" id="CHEBI:57792"/>
    </ligand>
</feature>
<protein>
    <recommendedName>
        <fullName evidence="9">1-deoxy-D-xylulose 5-phosphate reductoisomerase</fullName>
        <shortName evidence="9">DXP reductoisomerase</shortName>
        <ecNumber evidence="9">1.1.1.267</ecNumber>
    </recommendedName>
    <alternativeName>
        <fullName evidence="9">1-deoxyxylulose-5-phosphate reductoisomerase</fullName>
    </alternativeName>
    <alternativeName>
        <fullName evidence="9">2-C-methyl-D-erythritol 4-phosphate synthase</fullName>
    </alternativeName>
</protein>
<feature type="binding site" evidence="9">
    <location>
        <position position="124"/>
    </location>
    <ligand>
        <name>NADPH</name>
        <dbReference type="ChEBI" id="CHEBI:57783"/>
    </ligand>
</feature>
<accession>A0A1G1VBM1</accession>
<feature type="binding site" evidence="9">
    <location>
        <position position="38"/>
    </location>
    <ligand>
        <name>NADPH</name>
        <dbReference type="ChEBI" id="CHEBI:57783"/>
    </ligand>
</feature>
<dbReference type="Pfam" id="PF13288">
    <property type="entry name" value="DXPR_C"/>
    <property type="match status" value="1"/>
</dbReference>
<reference evidence="13 14" key="1">
    <citation type="journal article" date="2016" name="Nat. Commun.">
        <title>Thousands of microbial genomes shed light on interconnected biogeochemical processes in an aquifer system.</title>
        <authorList>
            <person name="Anantharaman K."/>
            <person name="Brown C.T."/>
            <person name="Hug L.A."/>
            <person name="Sharon I."/>
            <person name="Castelle C.J."/>
            <person name="Probst A.J."/>
            <person name="Thomas B.C."/>
            <person name="Singh A."/>
            <person name="Wilkins M.J."/>
            <person name="Karaoz U."/>
            <person name="Brodie E.L."/>
            <person name="Williams K.H."/>
            <person name="Hubbard S.S."/>
            <person name="Banfield J.F."/>
        </authorList>
    </citation>
    <scope>NUCLEOTIDE SEQUENCE [LARGE SCALE GENOMIC DNA]</scope>
</reference>
<feature type="domain" description="DXP reductoisomerase C-terminal" evidence="12">
    <location>
        <begin position="259"/>
        <end position="375"/>
    </location>
</feature>
<dbReference type="InterPro" id="IPR013644">
    <property type="entry name" value="DXP_reductoisomerase_C"/>
</dbReference>
<sequence>MIGISVLGSTGSIGTQTLDVLKEHSKSFSSGGFSAGVNIDLLAKQILEFSPQVVSIKNKEQLPMLRQKLGKKSVEILSGDEGNIAVATMPNTNRIVLATPGLPGIMPAIKAIRKKKTLALATKEVLVSAGSVVTAEARKNGVKILPIDSEHSAIFQCLQNRPIETVSRIFLTCSGGPFRGKKKKDLKKVTLEDALNHPSWKMGKKITVDSATLMNKGFEAIEAHWLFGVPLSKIKVIVHPQSVVHSAVEFVDGTIIAQIGPADMRLPIQYALFYPEERKPNKFKRFSFDDYPNVSFEHPDKKTFRCLDLAYQVGTQGGTLATALNAANDIAVEAFLEGKLEFHKIPEIIEETLLKHVNTSAPSLEEIFEVDKWARGEALALVAKN</sequence>
<keyword evidence="13" id="KW-0413">Isomerase</keyword>
<organism evidence="13 14">
    <name type="scientific">Candidatus Blackburnbacteria bacterium RIFCSPLOWO2_01_FULL_40_20</name>
    <dbReference type="NCBI Taxonomy" id="1797519"/>
    <lineage>
        <taxon>Bacteria</taxon>
        <taxon>Candidatus Blackburniibacteriota</taxon>
    </lineage>
</organism>
<dbReference type="PANTHER" id="PTHR30525:SF0">
    <property type="entry name" value="1-DEOXY-D-XYLULOSE 5-PHOSPHATE REDUCTOISOMERASE, CHLOROPLASTIC"/>
    <property type="match status" value="1"/>
</dbReference>
<dbReference type="InterPro" id="IPR036291">
    <property type="entry name" value="NAD(P)-bd_dom_sf"/>
</dbReference>
<dbReference type="Gene3D" id="3.40.50.720">
    <property type="entry name" value="NAD(P)-binding Rossmann-like Domain"/>
    <property type="match status" value="1"/>
</dbReference>
<dbReference type="NCBIfam" id="NF009114">
    <property type="entry name" value="PRK12464.1"/>
    <property type="match status" value="1"/>
</dbReference>
<feature type="binding site" evidence="9">
    <location>
        <position position="10"/>
    </location>
    <ligand>
        <name>NADPH</name>
        <dbReference type="ChEBI" id="CHEBI:57783"/>
    </ligand>
</feature>
<evidence type="ECO:0000259" key="12">
    <source>
        <dbReference type="Pfam" id="PF13288"/>
    </source>
</evidence>
<evidence type="ECO:0000313" key="14">
    <source>
        <dbReference type="Proteomes" id="UP000178659"/>
    </source>
</evidence>
<feature type="binding site" evidence="9">
    <location>
        <position position="203"/>
    </location>
    <ligand>
        <name>NADPH</name>
        <dbReference type="ChEBI" id="CHEBI:57783"/>
    </ligand>
</feature>
<keyword evidence="9" id="KW-0460">Magnesium</keyword>
<comment type="catalytic activity">
    <reaction evidence="8">
        <text>2-C-methyl-D-erythritol 4-phosphate + NADP(+) = 1-deoxy-D-xylulose 5-phosphate + NADPH + H(+)</text>
        <dbReference type="Rhea" id="RHEA:13717"/>
        <dbReference type="ChEBI" id="CHEBI:15378"/>
        <dbReference type="ChEBI" id="CHEBI:57783"/>
        <dbReference type="ChEBI" id="CHEBI:57792"/>
        <dbReference type="ChEBI" id="CHEBI:58262"/>
        <dbReference type="ChEBI" id="CHEBI:58349"/>
        <dbReference type="EC" id="1.1.1.267"/>
    </reaction>
    <physiologicalReaction direction="right-to-left" evidence="8">
        <dbReference type="Rhea" id="RHEA:13719"/>
    </physiologicalReaction>
</comment>
<gene>
    <name evidence="9" type="primary">dxr</name>
    <name evidence="13" type="ORF">A3A77_03105</name>
</gene>
<feature type="binding site" evidence="9">
    <location>
        <position position="216"/>
    </location>
    <ligand>
        <name>1-deoxy-D-xylulose 5-phosphate</name>
        <dbReference type="ChEBI" id="CHEBI:57792"/>
    </ligand>
</feature>
<proteinExistence type="inferred from homology"/>
<keyword evidence="7 9" id="KW-0414">Isoprene biosynthesis</keyword>
<comment type="pathway">
    <text evidence="1 9">Isoprenoid biosynthesis; isopentenyl diphosphate biosynthesis via DXP pathway; isopentenyl diphosphate from 1-deoxy-D-xylulose 5-phosphate: step 1/6.</text>
</comment>
<feature type="binding site" evidence="9">
    <location>
        <position position="11"/>
    </location>
    <ligand>
        <name>NADPH</name>
        <dbReference type="ChEBI" id="CHEBI:57783"/>
    </ligand>
</feature>
<dbReference type="UniPathway" id="UPA00056">
    <property type="reaction ID" value="UER00092"/>
</dbReference>
<dbReference type="HAMAP" id="MF_00183">
    <property type="entry name" value="DXP_reductoisom"/>
    <property type="match status" value="1"/>
</dbReference>
<comment type="function">
    <text evidence="9">Catalyzes the NADPH-dependent rearrangement and reduction of 1-deoxy-D-xylulose-5-phosphate (DXP) to 2-C-methyl-D-erythritol 4-phosphate (MEP).</text>
</comment>
<evidence type="ECO:0000256" key="9">
    <source>
        <dbReference type="HAMAP-Rule" id="MF_00183"/>
    </source>
</evidence>
<evidence type="ECO:0000256" key="8">
    <source>
        <dbReference type="ARBA" id="ARBA00048543"/>
    </source>
</evidence>
<feature type="binding site" evidence="9">
    <location>
        <position position="150"/>
    </location>
    <ligand>
        <name>1-deoxy-D-xylulose 5-phosphate</name>
        <dbReference type="ChEBI" id="CHEBI:57792"/>
    </ligand>
</feature>
<feature type="binding site" evidence="9">
    <location>
        <position position="36"/>
    </location>
    <ligand>
        <name>NADPH</name>
        <dbReference type="ChEBI" id="CHEBI:57783"/>
    </ligand>
</feature>
<dbReference type="Pfam" id="PF08436">
    <property type="entry name" value="DXP_redisom_C"/>
    <property type="match status" value="1"/>
</dbReference>
<dbReference type="GO" id="GO:0051484">
    <property type="term" value="P:isopentenyl diphosphate biosynthetic process, methylerythritol 4-phosphate pathway involved in terpenoid biosynthetic process"/>
    <property type="evidence" value="ECO:0007669"/>
    <property type="project" value="TreeGrafter"/>
</dbReference>
<dbReference type="InterPro" id="IPR013512">
    <property type="entry name" value="DXP_reductoisomerase_N"/>
</dbReference>
<dbReference type="GO" id="GO:0070402">
    <property type="term" value="F:NADPH binding"/>
    <property type="evidence" value="ECO:0007669"/>
    <property type="project" value="InterPro"/>
</dbReference>
<dbReference type="SUPFAM" id="SSF51735">
    <property type="entry name" value="NAD(P)-binding Rossmann-fold domains"/>
    <property type="match status" value="1"/>
</dbReference>
<name>A0A1G1VBM1_9BACT</name>
<dbReference type="PIRSF" id="PIRSF006205">
    <property type="entry name" value="Dxp_reductismrs"/>
    <property type="match status" value="1"/>
</dbReference>
<dbReference type="FunFam" id="3.40.50.720:FF:000045">
    <property type="entry name" value="1-deoxy-D-xylulose 5-phosphate reductoisomerase"/>
    <property type="match status" value="1"/>
</dbReference>
<dbReference type="EMBL" id="MHCC01000023">
    <property type="protein sequence ID" value="OGY12854.1"/>
    <property type="molecule type" value="Genomic_DNA"/>
</dbReference>
<dbReference type="NCBIfam" id="TIGR00243">
    <property type="entry name" value="Dxr"/>
    <property type="match status" value="1"/>
</dbReference>
<feature type="domain" description="1-deoxy-D-xylulose 5-phosphate reductoisomerase N-terminal" evidence="10">
    <location>
        <begin position="4"/>
        <end position="130"/>
    </location>
</feature>
<feature type="binding site" evidence="9">
    <location>
        <position position="174"/>
    </location>
    <ligand>
        <name>1-deoxy-D-xylulose 5-phosphate</name>
        <dbReference type="ChEBI" id="CHEBI:57792"/>
    </ligand>
</feature>
<feature type="binding site" evidence="9">
    <location>
        <position position="12"/>
    </location>
    <ligand>
        <name>NADPH</name>
        <dbReference type="ChEBI" id="CHEBI:57783"/>
    </ligand>
</feature>
<feature type="binding site" evidence="9">
    <location>
        <position position="149"/>
    </location>
    <ligand>
        <name>1-deoxy-D-xylulose 5-phosphate</name>
        <dbReference type="ChEBI" id="CHEBI:57792"/>
    </ligand>
</feature>
<dbReference type="PANTHER" id="PTHR30525">
    <property type="entry name" value="1-DEOXY-D-XYLULOSE 5-PHOSPHATE REDUCTOISOMERASE"/>
    <property type="match status" value="1"/>
</dbReference>
<dbReference type="InterPro" id="IPR026877">
    <property type="entry name" value="DXPR_C"/>
</dbReference>
<feature type="binding site" evidence="9">
    <location>
        <position position="219"/>
    </location>
    <ligand>
        <name>1-deoxy-D-xylulose 5-phosphate</name>
        <dbReference type="ChEBI" id="CHEBI:57792"/>
    </ligand>
</feature>
<keyword evidence="5 9" id="KW-0560">Oxidoreductase</keyword>
<dbReference type="Gene3D" id="1.10.1740.10">
    <property type="match status" value="1"/>
</dbReference>
<dbReference type="InterPro" id="IPR036169">
    <property type="entry name" value="DXPR_C_sf"/>
</dbReference>
<dbReference type="SUPFAM" id="SSF55347">
    <property type="entry name" value="Glyceraldehyde-3-phosphate dehydrogenase-like, C-terminal domain"/>
    <property type="match status" value="1"/>
</dbReference>
<dbReference type="EC" id="1.1.1.267" evidence="9"/>
<dbReference type="Pfam" id="PF02670">
    <property type="entry name" value="DXP_reductoisom"/>
    <property type="match status" value="1"/>
</dbReference>
<feature type="binding site" evidence="9">
    <location>
        <position position="210"/>
    </location>
    <ligand>
        <name>1-deoxy-D-xylulose 5-phosphate</name>
        <dbReference type="ChEBI" id="CHEBI:57792"/>
    </ligand>
</feature>
<evidence type="ECO:0000259" key="10">
    <source>
        <dbReference type="Pfam" id="PF02670"/>
    </source>
</evidence>
<feature type="binding site" evidence="9">
    <location>
        <position position="219"/>
    </location>
    <ligand>
        <name>Mn(2+)</name>
        <dbReference type="ChEBI" id="CHEBI:29035"/>
    </ligand>
</feature>
<feature type="binding site" evidence="9">
    <location>
        <position position="150"/>
    </location>
    <ligand>
        <name>Mn(2+)</name>
        <dbReference type="ChEBI" id="CHEBI:29035"/>
    </ligand>
</feature>
<keyword evidence="6 9" id="KW-0464">Manganese</keyword>
<comment type="cofactor">
    <cofactor evidence="9">
        <name>Mg(2+)</name>
        <dbReference type="ChEBI" id="CHEBI:18420"/>
    </cofactor>
    <cofactor evidence="9">
        <name>Mn(2+)</name>
        <dbReference type="ChEBI" id="CHEBI:29035"/>
    </cofactor>
</comment>
<evidence type="ECO:0000256" key="4">
    <source>
        <dbReference type="ARBA" id="ARBA00022857"/>
    </source>
</evidence>
<dbReference type="AlphaFoldDB" id="A0A1G1VBM1"/>
<evidence type="ECO:0000256" key="3">
    <source>
        <dbReference type="ARBA" id="ARBA00022723"/>
    </source>
</evidence>
<comment type="caution">
    <text evidence="13">The sequence shown here is derived from an EMBL/GenBank/DDBJ whole genome shotgun (WGS) entry which is preliminary data.</text>
</comment>
<feature type="binding site" evidence="9">
    <location>
        <position position="13"/>
    </location>
    <ligand>
        <name>NADPH</name>
        <dbReference type="ChEBI" id="CHEBI:57783"/>
    </ligand>
</feature>
<comment type="similarity">
    <text evidence="2 9">Belongs to the DXR family.</text>
</comment>
<evidence type="ECO:0000256" key="1">
    <source>
        <dbReference type="ARBA" id="ARBA00005094"/>
    </source>
</evidence>
<dbReference type="InterPro" id="IPR003821">
    <property type="entry name" value="DXP_reductoisomerase"/>
</dbReference>
<evidence type="ECO:0000256" key="6">
    <source>
        <dbReference type="ARBA" id="ARBA00023211"/>
    </source>
</evidence>
<keyword evidence="4 9" id="KW-0521">NADP</keyword>
<evidence type="ECO:0000313" key="13">
    <source>
        <dbReference type="EMBL" id="OGY12854.1"/>
    </source>
</evidence>
<evidence type="ECO:0000256" key="5">
    <source>
        <dbReference type="ARBA" id="ARBA00023002"/>
    </source>
</evidence>
<feature type="binding site" evidence="9">
    <location>
        <position position="123"/>
    </location>
    <ligand>
        <name>1-deoxy-D-xylulose 5-phosphate</name>
        <dbReference type="ChEBI" id="CHEBI:57792"/>
    </ligand>
</feature>
<dbReference type="GO" id="GO:0030604">
    <property type="term" value="F:1-deoxy-D-xylulose-5-phosphate reductoisomerase activity"/>
    <property type="evidence" value="ECO:0007669"/>
    <property type="project" value="UniProtKB-UniRule"/>
</dbReference>
<feature type="domain" description="1-deoxy-D-xylulose 5-phosphate reductoisomerase C-terminal" evidence="11">
    <location>
        <begin position="144"/>
        <end position="227"/>
    </location>
</feature>
<dbReference type="GO" id="GO:0030145">
    <property type="term" value="F:manganese ion binding"/>
    <property type="evidence" value="ECO:0007669"/>
    <property type="project" value="TreeGrafter"/>
</dbReference>